<dbReference type="PROSITE" id="PS51257">
    <property type="entry name" value="PROKAR_LIPOPROTEIN"/>
    <property type="match status" value="1"/>
</dbReference>
<comment type="caution">
    <text evidence="2">The sequence shown here is derived from an EMBL/GenBank/DDBJ whole genome shotgun (WGS) entry which is preliminary data.</text>
</comment>
<dbReference type="Proteomes" id="UP000233782">
    <property type="component" value="Unassembled WGS sequence"/>
</dbReference>
<protein>
    <submittedName>
        <fullName evidence="2">Uncharacterized protein</fullName>
    </submittedName>
</protein>
<evidence type="ECO:0000313" key="2">
    <source>
        <dbReference type="EMBL" id="PKV75795.1"/>
    </source>
</evidence>
<feature type="signal peptide" evidence="1">
    <location>
        <begin position="1"/>
        <end position="26"/>
    </location>
</feature>
<keyword evidence="3" id="KW-1185">Reference proteome</keyword>
<dbReference type="GO" id="GO:0008237">
    <property type="term" value="F:metallopeptidase activity"/>
    <property type="evidence" value="ECO:0007669"/>
    <property type="project" value="InterPro"/>
</dbReference>
<organism evidence="2 3">
    <name type="scientific">Pontibacter ramchanderi</name>
    <dbReference type="NCBI Taxonomy" id="1179743"/>
    <lineage>
        <taxon>Bacteria</taxon>
        <taxon>Pseudomonadati</taxon>
        <taxon>Bacteroidota</taxon>
        <taxon>Cytophagia</taxon>
        <taxon>Cytophagales</taxon>
        <taxon>Hymenobacteraceae</taxon>
        <taxon>Pontibacter</taxon>
    </lineage>
</organism>
<dbReference type="InterPro" id="IPR024079">
    <property type="entry name" value="MetalloPept_cat_dom_sf"/>
</dbReference>
<name>A0A2N3V2D3_9BACT</name>
<gene>
    <name evidence="2" type="ORF">BD749_0741</name>
</gene>
<dbReference type="AlphaFoldDB" id="A0A2N3V2D3"/>
<accession>A0A2N3V2D3</accession>
<dbReference type="RefSeq" id="WP_101442995.1">
    <property type="nucleotide sequence ID" value="NZ_PJMU01000001.1"/>
</dbReference>
<feature type="chain" id="PRO_5014878472" evidence="1">
    <location>
        <begin position="27"/>
        <end position="262"/>
    </location>
</feature>
<evidence type="ECO:0000256" key="1">
    <source>
        <dbReference type="SAM" id="SignalP"/>
    </source>
</evidence>
<dbReference type="EMBL" id="PJMU01000001">
    <property type="protein sequence ID" value="PKV75795.1"/>
    <property type="molecule type" value="Genomic_DNA"/>
</dbReference>
<evidence type="ECO:0000313" key="3">
    <source>
        <dbReference type="Proteomes" id="UP000233782"/>
    </source>
</evidence>
<dbReference type="SUPFAM" id="SSF55486">
    <property type="entry name" value="Metalloproteases ('zincins'), catalytic domain"/>
    <property type="match status" value="1"/>
</dbReference>
<proteinExistence type="predicted"/>
<dbReference type="OrthoDB" id="1121673at2"/>
<dbReference type="Gene3D" id="3.40.390.10">
    <property type="entry name" value="Collagenase (Catalytic Domain)"/>
    <property type="match status" value="1"/>
</dbReference>
<sequence length="262" mass="28811">MFKTLLEKTKRVYLLLVLVPALALTACDKDKEDDANPSLALNRKAVGESARDLLSAEKYGKVIVELQYAQGFEPTAAAVSNLRTWMEKYLNKPGGIILKQAAIPAPGKSSYTAQDLAGIEEKYRTEYTRPDTIAVYFFFADSRYAEDTDNSKVLGVAYRNTSMALFEHTIRGMSGGIGQPDRTKLESIVMQHELGHILGLVNAGTPMQQNHQDAPHGRHCDNSKCLMHYTVETGSVVQNLLGGYTPVLDQNCINDLKANGGK</sequence>
<reference evidence="2 3" key="1">
    <citation type="submission" date="2017-12" db="EMBL/GenBank/DDBJ databases">
        <title>Genomic Encyclopedia of Type Strains, Phase III (KMG-III): the genomes of soil and plant-associated and newly described type strains.</title>
        <authorList>
            <person name="Whitman W."/>
        </authorList>
    </citation>
    <scope>NUCLEOTIDE SEQUENCE [LARGE SCALE GENOMIC DNA]</scope>
    <source>
        <strain evidence="2 3">LP43</strain>
    </source>
</reference>
<keyword evidence="1" id="KW-0732">Signal</keyword>